<proteinExistence type="predicted"/>
<accession>A0AB40CUW1</accession>
<name>A0AB40CUW1_DIOCR</name>
<dbReference type="Proteomes" id="UP001515500">
    <property type="component" value="Chromosome 16"/>
</dbReference>
<feature type="domain" description="RING-type" evidence="2">
    <location>
        <begin position="132"/>
        <end position="170"/>
    </location>
</feature>
<sequence length="180" mass="20399">MENRGVIEEIETERRMGRGSCKWRSLKERLGLKGVMGCCSGAWGLRSEADRMVIERENEVRGEEAIVEVEDRVPAEEMNLAAALAAERQFRGEWGEEEEEGVSTPMRVSLMRLLEEGEKEEEEEEVVVDEACCVCLGRRKGAAFIPCGHTFCRVCCRDLWLNRGLCPLCNRAIAEILDIF</sequence>
<dbReference type="InterPro" id="IPR013083">
    <property type="entry name" value="Znf_RING/FYVE/PHD"/>
</dbReference>
<dbReference type="GO" id="GO:0008270">
    <property type="term" value="F:zinc ion binding"/>
    <property type="evidence" value="ECO:0007669"/>
    <property type="project" value="UniProtKB-KW"/>
</dbReference>
<reference evidence="4" key="1">
    <citation type="submission" date="2025-08" db="UniProtKB">
        <authorList>
            <consortium name="RefSeq"/>
        </authorList>
    </citation>
    <scope>IDENTIFICATION</scope>
</reference>
<dbReference type="SUPFAM" id="SSF57850">
    <property type="entry name" value="RING/U-box"/>
    <property type="match status" value="1"/>
</dbReference>
<dbReference type="Pfam" id="PF13920">
    <property type="entry name" value="zf-C3HC4_3"/>
    <property type="match status" value="1"/>
</dbReference>
<dbReference type="SMART" id="SM00184">
    <property type="entry name" value="RING"/>
    <property type="match status" value="1"/>
</dbReference>
<keyword evidence="1" id="KW-0479">Metal-binding</keyword>
<dbReference type="PANTHER" id="PTHR46629">
    <property type="entry name" value="OS01G0917900 PROTEIN"/>
    <property type="match status" value="1"/>
</dbReference>
<dbReference type="AlphaFoldDB" id="A0AB40CUW1"/>
<dbReference type="RefSeq" id="XP_039142370.1">
    <property type="nucleotide sequence ID" value="XM_039286436.1"/>
</dbReference>
<evidence type="ECO:0000259" key="2">
    <source>
        <dbReference type="PROSITE" id="PS50089"/>
    </source>
</evidence>
<keyword evidence="3" id="KW-1185">Reference proteome</keyword>
<keyword evidence="1" id="KW-0863">Zinc-finger</keyword>
<organism evidence="3 4">
    <name type="scientific">Dioscorea cayennensis subsp. rotundata</name>
    <name type="common">White Guinea yam</name>
    <name type="synonym">Dioscorea rotundata</name>
    <dbReference type="NCBI Taxonomy" id="55577"/>
    <lineage>
        <taxon>Eukaryota</taxon>
        <taxon>Viridiplantae</taxon>
        <taxon>Streptophyta</taxon>
        <taxon>Embryophyta</taxon>
        <taxon>Tracheophyta</taxon>
        <taxon>Spermatophyta</taxon>
        <taxon>Magnoliopsida</taxon>
        <taxon>Liliopsida</taxon>
        <taxon>Dioscoreales</taxon>
        <taxon>Dioscoreaceae</taxon>
        <taxon>Dioscorea</taxon>
    </lineage>
</organism>
<protein>
    <submittedName>
        <fullName evidence="4">Uncharacterized protein LOC120279503</fullName>
    </submittedName>
</protein>
<dbReference type="PROSITE" id="PS50089">
    <property type="entry name" value="ZF_RING_2"/>
    <property type="match status" value="1"/>
</dbReference>
<dbReference type="InterPro" id="IPR001841">
    <property type="entry name" value="Znf_RING"/>
</dbReference>
<evidence type="ECO:0000256" key="1">
    <source>
        <dbReference type="PROSITE-ProRule" id="PRU00175"/>
    </source>
</evidence>
<evidence type="ECO:0000313" key="4">
    <source>
        <dbReference type="RefSeq" id="XP_039142370.1"/>
    </source>
</evidence>
<keyword evidence="1" id="KW-0862">Zinc</keyword>
<dbReference type="Gene3D" id="3.30.40.10">
    <property type="entry name" value="Zinc/RING finger domain, C3HC4 (zinc finger)"/>
    <property type="match status" value="1"/>
</dbReference>
<dbReference type="GeneID" id="120279503"/>
<gene>
    <name evidence="4" type="primary">LOC120279503</name>
</gene>
<evidence type="ECO:0000313" key="3">
    <source>
        <dbReference type="Proteomes" id="UP001515500"/>
    </source>
</evidence>